<evidence type="ECO:0000256" key="2">
    <source>
        <dbReference type="ARBA" id="ARBA00006434"/>
    </source>
</evidence>
<feature type="transmembrane region" description="Helical" evidence="13">
    <location>
        <begin position="459"/>
        <end position="478"/>
    </location>
</feature>
<dbReference type="GO" id="GO:0015293">
    <property type="term" value="F:symporter activity"/>
    <property type="evidence" value="ECO:0007669"/>
    <property type="project" value="TreeGrafter"/>
</dbReference>
<keyword evidence="8" id="KW-0406">Ion transport</keyword>
<name>A0A937FD69_9BACT</name>
<organism evidence="14 15">
    <name type="scientific">Fulvivirga sediminis</name>
    <dbReference type="NCBI Taxonomy" id="2803949"/>
    <lineage>
        <taxon>Bacteria</taxon>
        <taxon>Pseudomonadati</taxon>
        <taxon>Bacteroidota</taxon>
        <taxon>Cytophagia</taxon>
        <taxon>Cytophagales</taxon>
        <taxon>Fulvivirgaceae</taxon>
        <taxon>Fulvivirga</taxon>
    </lineage>
</organism>
<evidence type="ECO:0000256" key="1">
    <source>
        <dbReference type="ARBA" id="ARBA00004651"/>
    </source>
</evidence>
<evidence type="ECO:0000256" key="5">
    <source>
        <dbReference type="ARBA" id="ARBA00022692"/>
    </source>
</evidence>
<feature type="transmembrane region" description="Helical" evidence="13">
    <location>
        <begin position="538"/>
        <end position="558"/>
    </location>
</feature>
<comment type="similarity">
    <text evidence="2 11">Belongs to the sodium:solute symporter (SSF) (TC 2.A.21) family.</text>
</comment>
<dbReference type="InterPro" id="IPR001734">
    <property type="entry name" value="Na/solute_symporter"/>
</dbReference>
<feature type="transmembrane region" description="Helical" evidence="13">
    <location>
        <begin position="42"/>
        <end position="62"/>
    </location>
</feature>
<keyword evidence="9 13" id="KW-0472">Membrane</keyword>
<reference evidence="14" key="1">
    <citation type="submission" date="2021-01" db="EMBL/GenBank/DDBJ databases">
        <title>Fulvivirga kasyanovii gen. nov., sp nov., a novel member of the phylum Bacteroidetes isolated from seawater in a mussel farm.</title>
        <authorList>
            <person name="Zhao L.-H."/>
            <person name="Wang Z.-J."/>
        </authorList>
    </citation>
    <scope>NUCLEOTIDE SEQUENCE</scope>
    <source>
        <strain evidence="14">2943</strain>
    </source>
</reference>
<feature type="transmembrane region" description="Helical" evidence="13">
    <location>
        <begin position="117"/>
        <end position="138"/>
    </location>
</feature>
<keyword evidence="12" id="KW-0175">Coiled coil</keyword>
<keyword evidence="3" id="KW-0813">Transport</keyword>
<evidence type="ECO:0000256" key="13">
    <source>
        <dbReference type="SAM" id="Phobius"/>
    </source>
</evidence>
<evidence type="ECO:0000256" key="3">
    <source>
        <dbReference type="ARBA" id="ARBA00022448"/>
    </source>
</evidence>
<comment type="subcellular location">
    <subcellularLocation>
        <location evidence="1">Cell membrane</location>
        <topology evidence="1">Multi-pass membrane protein</topology>
    </subcellularLocation>
</comment>
<keyword evidence="10" id="KW-0739">Sodium transport</keyword>
<gene>
    <name evidence="14" type="ORF">JL102_19660</name>
</gene>
<evidence type="ECO:0000313" key="14">
    <source>
        <dbReference type="EMBL" id="MBL3658378.1"/>
    </source>
</evidence>
<dbReference type="InterPro" id="IPR051163">
    <property type="entry name" value="Sodium:Solute_Symporter_SSF"/>
</dbReference>
<dbReference type="PANTHER" id="PTHR42985:SF40">
    <property type="entry name" value="LD47995P-RELATED"/>
    <property type="match status" value="1"/>
</dbReference>
<evidence type="ECO:0000256" key="7">
    <source>
        <dbReference type="ARBA" id="ARBA00023053"/>
    </source>
</evidence>
<keyword evidence="6 13" id="KW-1133">Transmembrane helix</keyword>
<protein>
    <submittedName>
        <fullName evidence="14">Sodium:solute symporter</fullName>
    </submittedName>
</protein>
<proteinExistence type="inferred from homology"/>
<dbReference type="RefSeq" id="WP_202246170.1">
    <property type="nucleotide sequence ID" value="NZ_JAESIY010000012.1"/>
</dbReference>
<dbReference type="CDD" id="cd11494">
    <property type="entry name" value="SLC5sbd_NIS-like_u2"/>
    <property type="match status" value="1"/>
</dbReference>
<dbReference type="EMBL" id="JAESIY010000012">
    <property type="protein sequence ID" value="MBL3658378.1"/>
    <property type="molecule type" value="Genomic_DNA"/>
</dbReference>
<evidence type="ECO:0000256" key="10">
    <source>
        <dbReference type="ARBA" id="ARBA00023201"/>
    </source>
</evidence>
<dbReference type="Pfam" id="PF00474">
    <property type="entry name" value="SSF"/>
    <property type="match status" value="2"/>
</dbReference>
<dbReference type="InterPro" id="IPR038377">
    <property type="entry name" value="Na/Glc_symporter_sf"/>
</dbReference>
<dbReference type="Gene3D" id="1.20.1730.10">
    <property type="entry name" value="Sodium/glucose cotransporter"/>
    <property type="match status" value="1"/>
</dbReference>
<dbReference type="AlphaFoldDB" id="A0A937FD69"/>
<feature type="transmembrane region" description="Helical" evidence="13">
    <location>
        <begin position="6"/>
        <end position="22"/>
    </location>
</feature>
<feature type="transmembrane region" description="Helical" evidence="13">
    <location>
        <begin position="484"/>
        <end position="506"/>
    </location>
</feature>
<keyword evidence="7" id="KW-0915">Sodium</keyword>
<keyword evidence="15" id="KW-1185">Reference proteome</keyword>
<keyword evidence="5 13" id="KW-0812">Transmembrane</keyword>
<evidence type="ECO:0000256" key="6">
    <source>
        <dbReference type="ARBA" id="ARBA00022989"/>
    </source>
</evidence>
<keyword evidence="4" id="KW-1003">Cell membrane</keyword>
<accession>A0A937FD69</accession>
<feature type="transmembrane region" description="Helical" evidence="13">
    <location>
        <begin position="74"/>
        <end position="96"/>
    </location>
</feature>
<evidence type="ECO:0000256" key="12">
    <source>
        <dbReference type="SAM" id="Coils"/>
    </source>
</evidence>
<dbReference type="PROSITE" id="PS50283">
    <property type="entry name" value="NA_SOLUT_SYMP_3"/>
    <property type="match status" value="1"/>
</dbReference>
<feature type="coiled-coil region" evidence="12">
    <location>
        <begin position="308"/>
        <end position="335"/>
    </location>
</feature>
<feature type="transmembrane region" description="Helical" evidence="13">
    <location>
        <begin position="394"/>
        <end position="417"/>
    </location>
</feature>
<dbReference type="Proteomes" id="UP000659388">
    <property type="component" value="Unassembled WGS sequence"/>
</dbReference>
<feature type="transmembrane region" description="Helical" evidence="13">
    <location>
        <begin position="179"/>
        <end position="199"/>
    </location>
</feature>
<evidence type="ECO:0000313" key="15">
    <source>
        <dbReference type="Proteomes" id="UP000659388"/>
    </source>
</evidence>
<dbReference type="GO" id="GO:0005886">
    <property type="term" value="C:plasma membrane"/>
    <property type="evidence" value="ECO:0007669"/>
    <property type="project" value="UniProtKB-SubCell"/>
</dbReference>
<evidence type="ECO:0000256" key="4">
    <source>
        <dbReference type="ARBA" id="ARBA00022475"/>
    </source>
</evidence>
<feature type="transmembrane region" description="Helical" evidence="13">
    <location>
        <begin position="513"/>
        <end position="532"/>
    </location>
</feature>
<feature type="transmembrane region" description="Helical" evidence="13">
    <location>
        <begin position="150"/>
        <end position="167"/>
    </location>
</feature>
<feature type="transmembrane region" description="Helical" evidence="13">
    <location>
        <begin position="231"/>
        <end position="250"/>
    </location>
</feature>
<dbReference type="GO" id="GO:0006814">
    <property type="term" value="P:sodium ion transport"/>
    <property type="evidence" value="ECO:0007669"/>
    <property type="project" value="UniProtKB-KW"/>
</dbReference>
<evidence type="ECO:0000256" key="11">
    <source>
        <dbReference type="RuleBase" id="RU362091"/>
    </source>
</evidence>
<sequence length="564" mass="63091">MSVLDWIVLLGTLSLIVVYGLWKSRGSKNISQYLKGDNSLKWGTIGLSVMATQASAITFLSTPGQAYESGMAFVQNYFGLPIAIIIVAAIFVPIYYKLNVYTAYEFLEQRFDLKTRLLGAFLFLIQRGLAAGITIYAPAIILSTMLHWDLTYTILFTGILVVLYTVSGGTKAVSITQKYQMAVIMLGMFTAFFIIVSYLPDNVSFFNALHVAGKMEKLDVVDFSFDPEKRYTIWTGLTGGFFLALSYFGADQSQVQRYVGAKSVAESRLGLIFNALFKVPMQFFILLVGVMVFVFYQFEEPPVFFKAVEMEQLRASEYRADIQALEEQYSANFEEKKTNIVNLVDALNKNDEQQIATYTDQVNESKQSEQKIRQEVKGLLKDYDENIETKDSDYVFLTFITNYLPEGVVGLLLAVIFSAAMSSSSGELNALGSTASVDFYKRVIKKEASDKHYLIASKLLTAFWGILAVCFALFASLVENLIEAVNILGSIFYGVILGMFLIAFFIKYIKGNAVFYAAIISQIVVIICFNVLSISYLWYNVIGCALVVVLSHLIHYALNFAKAE</sequence>
<feature type="transmembrane region" description="Helical" evidence="13">
    <location>
        <begin position="271"/>
        <end position="296"/>
    </location>
</feature>
<evidence type="ECO:0000256" key="8">
    <source>
        <dbReference type="ARBA" id="ARBA00023065"/>
    </source>
</evidence>
<evidence type="ECO:0000256" key="9">
    <source>
        <dbReference type="ARBA" id="ARBA00023136"/>
    </source>
</evidence>
<comment type="caution">
    <text evidence="14">The sequence shown here is derived from an EMBL/GenBank/DDBJ whole genome shotgun (WGS) entry which is preliminary data.</text>
</comment>
<dbReference type="PANTHER" id="PTHR42985">
    <property type="entry name" value="SODIUM-COUPLED MONOCARBOXYLATE TRANSPORTER"/>
    <property type="match status" value="1"/>
</dbReference>